<dbReference type="AlphaFoldDB" id="A0A4U6TMY2"/>
<dbReference type="Proteomes" id="UP000298652">
    <property type="component" value="Chromosome 8"/>
</dbReference>
<name>A0A4U6TMY2_SETVI</name>
<organism evidence="1 2">
    <name type="scientific">Setaria viridis</name>
    <name type="common">Green bristlegrass</name>
    <name type="synonym">Setaria italica subsp. viridis</name>
    <dbReference type="NCBI Taxonomy" id="4556"/>
    <lineage>
        <taxon>Eukaryota</taxon>
        <taxon>Viridiplantae</taxon>
        <taxon>Streptophyta</taxon>
        <taxon>Embryophyta</taxon>
        <taxon>Tracheophyta</taxon>
        <taxon>Spermatophyta</taxon>
        <taxon>Magnoliopsida</taxon>
        <taxon>Liliopsida</taxon>
        <taxon>Poales</taxon>
        <taxon>Poaceae</taxon>
        <taxon>PACMAD clade</taxon>
        <taxon>Panicoideae</taxon>
        <taxon>Panicodae</taxon>
        <taxon>Paniceae</taxon>
        <taxon>Cenchrinae</taxon>
        <taxon>Setaria</taxon>
    </lineage>
</organism>
<sequence>MAVRQLSVSCGRAEVWCCHWHTHGLRQGVQRHLAASGPWLGAEDRQLTLRWRAAPRANSFRRIDLPALFSFMRSRPTEGRKGFQFARPWIPVWRQRPRSCAGGARYYELRDGDPPYAAKFYDCCGAKDPNAPGCTTDFHRSHDDAQD</sequence>
<proteinExistence type="predicted"/>
<dbReference type="EMBL" id="CM016559">
    <property type="protein sequence ID" value="TKV98816.1"/>
    <property type="molecule type" value="Genomic_DNA"/>
</dbReference>
<dbReference type="Gramene" id="TKV98816">
    <property type="protein sequence ID" value="TKV98816"/>
    <property type="gene ID" value="SEVIR_8G000200v2"/>
</dbReference>
<protein>
    <submittedName>
        <fullName evidence="1">Uncharacterized protein</fullName>
    </submittedName>
</protein>
<gene>
    <name evidence="1" type="ORF">SEVIR_8G000200v2</name>
</gene>
<accession>A0A4U6TMY2</accession>
<evidence type="ECO:0000313" key="2">
    <source>
        <dbReference type="Proteomes" id="UP000298652"/>
    </source>
</evidence>
<evidence type="ECO:0000313" key="1">
    <source>
        <dbReference type="EMBL" id="TKV98816.1"/>
    </source>
</evidence>
<reference evidence="1" key="1">
    <citation type="submission" date="2019-03" db="EMBL/GenBank/DDBJ databases">
        <title>WGS assembly of Setaria viridis.</title>
        <authorList>
            <person name="Huang P."/>
            <person name="Jenkins J."/>
            <person name="Grimwood J."/>
            <person name="Barry K."/>
            <person name="Healey A."/>
            <person name="Mamidi S."/>
            <person name="Sreedasyam A."/>
            <person name="Shu S."/>
            <person name="Feldman M."/>
            <person name="Wu J."/>
            <person name="Yu Y."/>
            <person name="Chen C."/>
            <person name="Johnson J."/>
            <person name="Rokhsar D."/>
            <person name="Baxter I."/>
            <person name="Schmutz J."/>
            <person name="Brutnell T."/>
            <person name="Kellogg E."/>
        </authorList>
    </citation>
    <scope>NUCLEOTIDE SEQUENCE [LARGE SCALE GENOMIC DNA]</scope>
</reference>
<keyword evidence="2" id="KW-1185">Reference proteome</keyword>